<evidence type="ECO:0000256" key="14">
    <source>
        <dbReference type="RuleBase" id="RU000461"/>
    </source>
</evidence>
<protein>
    <recommendedName>
        <fullName evidence="17">Cytochrome P450</fullName>
    </recommendedName>
</protein>
<accession>M2QQB9</accession>
<evidence type="ECO:0000313" key="15">
    <source>
        <dbReference type="EMBL" id="EMD39273.1"/>
    </source>
</evidence>
<dbReference type="Gene3D" id="1.10.630.10">
    <property type="entry name" value="Cytochrome P450"/>
    <property type="match status" value="1"/>
</dbReference>
<keyword evidence="12" id="KW-0472">Membrane</keyword>
<evidence type="ECO:0000256" key="5">
    <source>
        <dbReference type="ARBA" id="ARBA00022617"/>
    </source>
</evidence>
<dbReference type="GO" id="GO:0004497">
    <property type="term" value="F:monooxygenase activity"/>
    <property type="evidence" value="ECO:0007669"/>
    <property type="project" value="UniProtKB-KW"/>
</dbReference>
<keyword evidence="7 13" id="KW-0479">Metal-binding</keyword>
<dbReference type="GO" id="GO:0005506">
    <property type="term" value="F:iron ion binding"/>
    <property type="evidence" value="ECO:0007669"/>
    <property type="project" value="InterPro"/>
</dbReference>
<keyword evidence="9 14" id="KW-0560">Oxidoreductase</keyword>
<evidence type="ECO:0000256" key="2">
    <source>
        <dbReference type="ARBA" id="ARBA00004167"/>
    </source>
</evidence>
<evidence type="ECO:0000256" key="3">
    <source>
        <dbReference type="ARBA" id="ARBA00005179"/>
    </source>
</evidence>
<dbReference type="EMBL" id="KB445794">
    <property type="protein sequence ID" value="EMD39273.1"/>
    <property type="molecule type" value="Genomic_DNA"/>
</dbReference>
<evidence type="ECO:0000256" key="7">
    <source>
        <dbReference type="ARBA" id="ARBA00022723"/>
    </source>
</evidence>
<organism evidence="15 16">
    <name type="scientific">Ceriporiopsis subvermispora (strain B)</name>
    <name type="common">White-rot fungus</name>
    <name type="synonym">Gelatoporia subvermispora</name>
    <dbReference type="NCBI Taxonomy" id="914234"/>
    <lineage>
        <taxon>Eukaryota</taxon>
        <taxon>Fungi</taxon>
        <taxon>Dikarya</taxon>
        <taxon>Basidiomycota</taxon>
        <taxon>Agaricomycotina</taxon>
        <taxon>Agaricomycetes</taxon>
        <taxon>Polyporales</taxon>
        <taxon>Gelatoporiaceae</taxon>
        <taxon>Gelatoporia</taxon>
    </lineage>
</organism>
<keyword evidence="11 14" id="KW-0503">Monooxygenase</keyword>
<comment type="cofactor">
    <cofactor evidence="1 13">
        <name>heme</name>
        <dbReference type="ChEBI" id="CHEBI:30413"/>
    </cofactor>
</comment>
<dbReference type="PANTHER" id="PTHR46300">
    <property type="entry name" value="P450, PUTATIVE (EUROFUNG)-RELATED-RELATED"/>
    <property type="match status" value="1"/>
</dbReference>
<dbReference type="STRING" id="914234.M2QQB9"/>
<proteinExistence type="inferred from homology"/>
<sequence>MSLSATAVLPLVGAFIAICAYMKLRARSYRNRHLPPGPSRLPIVGNVLDIPAEEQWKTYTRWAQLYAPPHSEMLPMVGFDWSFGTMRYGQSWRRHRRMFHQFFHQNAVKIYQSNLVRIAPQLLKRLYQEPKGVAQHISHVVGVQILSVTYGIEPTASDDKYVGVLERAMYGINQAFHPGSFLVDYLPFLKYLPAWAPGAEFKKKAARWKVDSLAMRHVPWENVVTYMEEEQIAKNVAGVAYAGMTSSTISTLQFFFLAMVQFPEVQRRAQAELDKVVGSHRLPDFSDRASLPYVNALCKECLRWKPVVPLGLAHQSLEDDTYNGYMIPGGTILFQNTWAILQDPEEYPEPEQFKPERYLKDGKMNPDVMDPALVAFGSGRRICPGRYLSDISLFINIASVLHSFKISPAVDLMGQPLRCEPKMITGLILHPEPFDCTIMPRSDLVETLFLGRDEE</sequence>
<dbReference type="SUPFAM" id="SSF48264">
    <property type="entry name" value="Cytochrome P450"/>
    <property type="match status" value="1"/>
</dbReference>
<dbReference type="InterPro" id="IPR002401">
    <property type="entry name" value="Cyt_P450_E_grp-I"/>
</dbReference>
<dbReference type="InterPro" id="IPR036396">
    <property type="entry name" value="Cyt_P450_sf"/>
</dbReference>
<evidence type="ECO:0000256" key="10">
    <source>
        <dbReference type="ARBA" id="ARBA00023004"/>
    </source>
</evidence>
<dbReference type="GO" id="GO:0016705">
    <property type="term" value="F:oxidoreductase activity, acting on paired donors, with incorporation or reduction of molecular oxygen"/>
    <property type="evidence" value="ECO:0007669"/>
    <property type="project" value="InterPro"/>
</dbReference>
<keyword evidence="16" id="KW-1185">Reference proteome</keyword>
<comment type="similarity">
    <text evidence="4 14">Belongs to the cytochrome P450 family.</text>
</comment>
<evidence type="ECO:0000256" key="4">
    <source>
        <dbReference type="ARBA" id="ARBA00010617"/>
    </source>
</evidence>
<keyword evidence="10 13" id="KW-0408">Iron</keyword>
<dbReference type="OrthoDB" id="2789670at2759"/>
<dbReference type="InterPro" id="IPR017972">
    <property type="entry name" value="Cyt_P450_CS"/>
</dbReference>
<dbReference type="GO" id="GO:0016020">
    <property type="term" value="C:membrane"/>
    <property type="evidence" value="ECO:0007669"/>
    <property type="project" value="UniProtKB-SubCell"/>
</dbReference>
<keyword evidence="8" id="KW-1133">Transmembrane helix</keyword>
<name>M2QQB9_CERS8</name>
<dbReference type="AlphaFoldDB" id="M2QQB9"/>
<keyword evidence="6" id="KW-0812">Transmembrane</keyword>
<evidence type="ECO:0000256" key="12">
    <source>
        <dbReference type="ARBA" id="ARBA00023136"/>
    </source>
</evidence>
<dbReference type="PROSITE" id="PS00086">
    <property type="entry name" value="CYTOCHROME_P450"/>
    <property type="match status" value="1"/>
</dbReference>
<dbReference type="HOGENOM" id="CLU_001570_2_0_1"/>
<evidence type="ECO:0000256" key="6">
    <source>
        <dbReference type="ARBA" id="ARBA00022692"/>
    </source>
</evidence>
<evidence type="ECO:0000256" key="11">
    <source>
        <dbReference type="ARBA" id="ARBA00023033"/>
    </source>
</evidence>
<dbReference type="CDD" id="cd11065">
    <property type="entry name" value="CYP64-like"/>
    <property type="match status" value="1"/>
</dbReference>
<keyword evidence="5 13" id="KW-0349">Heme</keyword>
<dbReference type="GO" id="GO:0020037">
    <property type="term" value="F:heme binding"/>
    <property type="evidence" value="ECO:0007669"/>
    <property type="project" value="InterPro"/>
</dbReference>
<dbReference type="Pfam" id="PF00067">
    <property type="entry name" value="p450"/>
    <property type="match status" value="1"/>
</dbReference>
<dbReference type="PANTHER" id="PTHR46300:SF7">
    <property type="entry name" value="P450, PUTATIVE (EUROFUNG)-RELATED"/>
    <property type="match status" value="1"/>
</dbReference>
<dbReference type="InterPro" id="IPR001128">
    <property type="entry name" value="Cyt_P450"/>
</dbReference>
<comment type="pathway">
    <text evidence="3">Secondary metabolite biosynthesis.</text>
</comment>
<evidence type="ECO:0000256" key="1">
    <source>
        <dbReference type="ARBA" id="ARBA00001971"/>
    </source>
</evidence>
<evidence type="ECO:0008006" key="17">
    <source>
        <dbReference type="Google" id="ProtNLM"/>
    </source>
</evidence>
<evidence type="ECO:0000313" key="16">
    <source>
        <dbReference type="Proteomes" id="UP000016930"/>
    </source>
</evidence>
<feature type="binding site" description="axial binding residue" evidence="13">
    <location>
        <position position="383"/>
    </location>
    <ligand>
        <name>heme</name>
        <dbReference type="ChEBI" id="CHEBI:30413"/>
    </ligand>
    <ligandPart>
        <name>Fe</name>
        <dbReference type="ChEBI" id="CHEBI:18248"/>
    </ligandPart>
</feature>
<gene>
    <name evidence="15" type="ORF">CERSUDRAFT_104492</name>
</gene>
<dbReference type="Proteomes" id="UP000016930">
    <property type="component" value="Unassembled WGS sequence"/>
</dbReference>
<evidence type="ECO:0000256" key="13">
    <source>
        <dbReference type="PIRSR" id="PIRSR602401-1"/>
    </source>
</evidence>
<dbReference type="PRINTS" id="PR00463">
    <property type="entry name" value="EP450I"/>
</dbReference>
<evidence type="ECO:0000256" key="9">
    <source>
        <dbReference type="ARBA" id="ARBA00023002"/>
    </source>
</evidence>
<evidence type="ECO:0000256" key="8">
    <source>
        <dbReference type="ARBA" id="ARBA00022989"/>
    </source>
</evidence>
<reference evidence="15 16" key="1">
    <citation type="journal article" date="2012" name="Proc. Natl. Acad. Sci. U.S.A.">
        <title>Comparative genomics of Ceriporiopsis subvermispora and Phanerochaete chrysosporium provide insight into selective ligninolysis.</title>
        <authorList>
            <person name="Fernandez-Fueyo E."/>
            <person name="Ruiz-Duenas F.J."/>
            <person name="Ferreira P."/>
            <person name="Floudas D."/>
            <person name="Hibbett D.S."/>
            <person name="Canessa P."/>
            <person name="Larrondo L.F."/>
            <person name="James T.Y."/>
            <person name="Seelenfreund D."/>
            <person name="Lobos S."/>
            <person name="Polanco R."/>
            <person name="Tello M."/>
            <person name="Honda Y."/>
            <person name="Watanabe T."/>
            <person name="Watanabe T."/>
            <person name="Ryu J.S."/>
            <person name="Kubicek C.P."/>
            <person name="Schmoll M."/>
            <person name="Gaskell J."/>
            <person name="Hammel K.E."/>
            <person name="St John F.J."/>
            <person name="Vanden Wymelenberg A."/>
            <person name="Sabat G."/>
            <person name="Splinter BonDurant S."/>
            <person name="Syed K."/>
            <person name="Yadav J.S."/>
            <person name="Doddapaneni H."/>
            <person name="Subramanian V."/>
            <person name="Lavin J.L."/>
            <person name="Oguiza J.A."/>
            <person name="Perez G."/>
            <person name="Pisabarro A.G."/>
            <person name="Ramirez L."/>
            <person name="Santoyo F."/>
            <person name="Master E."/>
            <person name="Coutinho P.M."/>
            <person name="Henrissat B."/>
            <person name="Lombard V."/>
            <person name="Magnuson J.K."/>
            <person name="Kuees U."/>
            <person name="Hori C."/>
            <person name="Igarashi K."/>
            <person name="Samejima M."/>
            <person name="Held B.W."/>
            <person name="Barry K.W."/>
            <person name="LaButti K.M."/>
            <person name="Lapidus A."/>
            <person name="Lindquist E.A."/>
            <person name="Lucas S.M."/>
            <person name="Riley R."/>
            <person name="Salamov A.A."/>
            <person name="Hoffmeister D."/>
            <person name="Schwenk D."/>
            <person name="Hadar Y."/>
            <person name="Yarden O."/>
            <person name="de Vries R.P."/>
            <person name="Wiebenga A."/>
            <person name="Stenlid J."/>
            <person name="Eastwood D."/>
            <person name="Grigoriev I.V."/>
            <person name="Berka R.M."/>
            <person name="Blanchette R.A."/>
            <person name="Kersten P."/>
            <person name="Martinez A.T."/>
            <person name="Vicuna R."/>
            <person name="Cullen D."/>
        </authorList>
    </citation>
    <scope>NUCLEOTIDE SEQUENCE [LARGE SCALE GENOMIC DNA]</scope>
    <source>
        <strain evidence="15 16">B</strain>
    </source>
</reference>
<comment type="subcellular location">
    <subcellularLocation>
        <location evidence="2">Membrane</location>
        <topology evidence="2">Single-pass membrane protein</topology>
    </subcellularLocation>
</comment>
<dbReference type="InterPro" id="IPR050364">
    <property type="entry name" value="Cytochrome_P450_fung"/>
</dbReference>